<evidence type="ECO:0000313" key="3">
    <source>
        <dbReference type="RefSeq" id="XP_035880976.1"/>
    </source>
</evidence>
<dbReference type="Proteomes" id="UP000504628">
    <property type="component" value="Chromosome 5"/>
</dbReference>
<feature type="region of interest" description="Disordered" evidence="1">
    <location>
        <begin position="133"/>
        <end position="158"/>
    </location>
</feature>
<name>A0A7E6DP69_9CHIR</name>
<sequence>MCGARDAAALAAVWVGGPAAGAAPPCRSPSVGGDGVEGPHWRVWTRGTKRSPPKIRRGRSAPLGRLWGGASVEASPARNAGAEGVRTCGVWAGVFSSPAPSGLPRGGRAFCHPCLPACPSAGDSLFFIRRPAQSGGSEGPHLQRKSGGRETETSWVPPSPSLGLTARPHFPFLFLQSPFDCQVRLSLPVPTRQHLVLSCIPYSFPFCKLQMDRSKLCCISLNVRSFTWDFLSFLNLRNTHPRQRSVHLFHTFSRSVC</sequence>
<accession>A0A7E6DP69</accession>
<organism evidence="2 3">
    <name type="scientific">Phyllostomus discolor</name>
    <name type="common">pale spear-nosed bat</name>
    <dbReference type="NCBI Taxonomy" id="89673"/>
    <lineage>
        <taxon>Eukaryota</taxon>
        <taxon>Metazoa</taxon>
        <taxon>Chordata</taxon>
        <taxon>Craniata</taxon>
        <taxon>Vertebrata</taxon>
        <taxon>Euteleostomi</taxon>
        <taxon>Mammalia</taxon>
        <taxon>Eutheria</taxon>
        <taxon>Laurasiatheria</taxon>
        <taxon>Chiroptera</taxon>
        <taxon>Yangochiroptera</taxon>
        <taxon>Phyllostomidae</taxon>
        <taxon>Phyllostominae</taxon>
        <taxon>Phyllostomus</taxon>
    </lineage>
</organism>
<dbReference type="AlphaFoldDB" id="A0A7E6DP69"/>
<keyword evidence="2" id="KW-1185">Reference proteome</keyword>
<gene>
    <name evidence="3" type="primary">LOC118500475</name>
</gene>
<dbReference type="GeneID" id="118500475"/>
<dbReference type="InParanoid" id="A0A7E6DP69"/>
<proteinExistence type="predicted"/>
<evidence type="ECO:0000256" key="1">
    <source>
        <dbReference type="SAM" id="MobiDB-lite"/>
    </source>
</evidence>
<evidence type="ECO:0000313" key="2">
    <source>
        <dbReference type="Proteomes" id="UP000504628"/>
    </source>
</evidence>
<reference evidence="3" key="1">
    <citation type="submission" date="2025-08" db="UniProtKB">
        <authorList>
            <consortium name="RefSeq"/>
        </authorList>
    </citation>
    <scope>IDENTIFICATION</scope>
    <source>
        <tissue evidence="3">Muscle</tissue>
    </source>
</reference>
<protein>
    <submittedName>
        <fullName evidence="3">Uncharacterized protein LOC118500475 isoform X1</fullName>
    </submittedName>
</protein>
<dbReference type="KEGG" id="pdic:118500475"/>
<dbReference type="RefSeq" id="XP_035880976.1">
    <property type="nucleotide sequence ID" value="XM_036025083.1"/>
</dbReference>